<evidence type="ECO:0000313" key="2">
    <source>
        <dbReference type="Proteomes" id="UP000001542"/>
    </source>
</evidence>
<dbReference type="GO" id="GO:0017025">
    <property type="term" value="F:TBP-class protein binding"/>
    <property type="evidence" value="ECO:0007669"/>
    <property type="project" value="InterPro"/>
</dbReference>
<dbReference type="EMBL" id="DS114011">
    <property type="protein sequence ID" value="EAX91775.1"/>
    <property type="molecule type" value="Genomic_DNA"/>
</dbReference>
<dbReference type="AlphaFoldDB" id="A2FTI5"/>
<dbReference type="OrthoDB" id="10252227at2759"/>
<dbReference type="RefSeq" id="XP_001304705.1">
    <property type="nucleotide sequence ID" value="XM_001304704.1"/>
</dbReference>
<dbReference type="GO" id="GO:0003677">
    <property type="term" value="F:DNA binding"/>
    <property type="evidence" value="ECO:0007669"/>
    <property type="project" value="InterPro"/>
</dbReference>
<dbReference type="Proteomes" id="UP000001542">
    <property type="component" value="Unassembled WGS sequence"/>
</dbReference>
<proteinExistence type="predicted"/>
<keyword evidence="2" id="KW-1185">Reference proteome</keyword>
<sequence length="429" mass="49903">MSRQQVSNSKLERLLEILRSSEYAFHIKKAAAKQIGLLQKEFSYELSFLLCKLYPLIMYINYDTRCAASLSVGYLIPQCKEKSKSWNVDRNYGKLEEFHVSDILNAEDCQLLRTTHISETELPQDYQKQVFNIHDEECSELCQFSEQLITQLDSQDWFYRHGAIIALNEIFKGLKSINELDLLPHFYFEDLCVRLAILICRDRFVDNSVSQEVILPVSNEACKLAANIFINHKENCIRIIDELLNTSTINLKLSAWLLIKYISEIDNKFFDYDWVYAHFSSSITEAHENHQYHDVITYSIDAIYNSVENIKHASDFAEIIWNEFMNFEPDHSFNANVLNYTAKLLQKCDVSYFATNEGLATIFKCILEGSRIDGIVETREAAYSLLSCALDKEFLDIWQEYDMQDQIQQLIELNLNEGFLNSNALSLFN</sequence>
<reference evidence="1" key="2">
    <citation type="journal article" date="2007" name="Science">
        <title>Draft genome sequence of the sexually transmitted pathogen Trichomonas vaginalis.</title>
        <authorList>
            <person name="Carlton J.M."/>
            <person name="Hirt R.P."/>
            <person name="Silva J.C."/>
            <person name="Delcher A.L."/>
            <person name="Schatz M."/>
            <person name="Zhao Q."/>
            <person name="Wortman J.R."/>
            <person name="Bidwell S.L."/>
            <person name="Alsmark U.C.M."/>
            <person name="Besteiro S."/>
            <person name="Sicheritz-Ponten T."/>
            <person name="Noel C.J."/>
            <person name="Dacks J.B."/>
            <person name="Foster P.G."/>
            <person name="Simillion C."/>
            <person name="Van de Peer Y."/>
            <person name="Miranda-Saavedra D."/>
            <person name="Barton G.J."/>
            <person name="Westrop G.D."/>
            <person name="Mueller S."/>
            <person name="Dessi D."/>
            <person name="Fiori P.L."/>
            <person name="Ren Q."/>
            <person name="Paulsen I."/>
            <person name="Zhang H."/>
            <person name="Bastida-Corcuera F.D."/>
            <person name="Simoes-Barbosa A."/>
            <person name="Brown M.T."/>
            <person name="Hayes R.D."/>
            <person name="Mukherjee M."/>
            <person name="Okumura C.Y."/>
            <person name="Schneider R."/>
            <person name="Smith A.J."/>
            <person name="Vanacova S."/>
            <person name="Villalvazo M."/>
            <person name="Haas B.J."/>
            <person name="Pertea M."/>
            <person name="Feldblyum T.V."/>
            <person name="Utterback T.R."/>
            <person name="Shu C.L."/>
            <person name="Osoegawa K."/>
            <person name="de Jong P.J."/>
            <person name="Hrdy I."/>
            <person name="Horvathova L."/>
            <person name="Zubacova Z."/>
            <person name="Dolezal P."/>
            <person name="Malik S.B."/>
            <person name="Logsdon J.M. Jr."/>
            <person name="Henze K."/>
            <person name="Gupta A."/>
            <person name="Wang C.C."/>
            <person name="Dunne R.L."/>
            <person name="Upcroft J.A."/>
            <person name="Upcroft P."/>
            <person name="White O."/>
            <person name="Salzberg S.L."/>
            <person name="Tang P."/>
            <person name="Chiu C.-H."/>
            <person name="Lee Y.-S."/>
            <person name="Embley T.M."/>
            <person name="Coombs G.H."/>
            <person name="Mottram J.C."/>
            <person name="Tachezy J."/>
            <person name="Fraser-Liggett C.M."/>
            <person name="Johnson P.J."/>
        </authorList>
    </citation>
    <scope>NUCLEOTIDE SEQUENCE [LARGE SCALE GENOMIC DNA]</scope>
    <source>
        <strain evidence="1">G3</strain>
    </source>
</reference>
<gene>
    <name evidence="1" type="ORF">TVAG_142590</name>
</gene>
<dbReference type="InterPro" id="IPR016024">
    <property type="entry name" value="ARM-type_fold"/>
</dbReference>
<dbReference type="PANTHER" id="PTHR36498:SF1">
    <property type="entry name" value="TATA-BINDING PROTEIN-ASSOCIATED FACTOR 172"/>
    <property type="match status" value="1"/>
</dbReference>
<dbReference type="GO" id="GO:0016887">
    <property type="term" value="F:ATP hydrolysis activity"/>
    <property type="evidence" value="ECO:0007669"/>
    <property type="project" value="InterPro"/>
</dbReference>
<accession>A2FTI5</accession>
<dbReference type="VEuPathDB" id="TrichDB:TVAGG3_0877740"/>
<reference evidence="1" key="1">
    <citation type="submission" date="2006-10" db="EMBL/GenBank/DDBJ databases">
        <authorList>
            <person name="Amadeo P."/>
            <person name="Zhao Q."/>
            <person name="Wortman J."/>
            <person name="Fraser-Liggett C."/>
            <person name="Carlton J."/>
        </authorList>
    </citation>
    <scope>NUCLEOTIDE SEQUENCE</scope>
    <source>
        <strain evidence="1">G3</strain>
    </source>
</reference>
<dbReference type="STRING" id="5722.A2FTI5"/>
<evidence type="ECO:0000313" key="1">
    <source>
        <dbReference type="EMBL" id="EAX91775.1"/>
    </source>
</evidence>
<dbReference type="VEuPathDB" id="TrichDB:TVAG_142590"/>
<dbReference type="PANTHER" id="PTHR36498">
    <property type="entry name" value="TATA-BINDING PROTEIN-ASSOCIATED FACTOR 172"/>
    <property type="match status" value="1"/>
</dbReference>
<dbReference type="InterPro" id="IPR011989">
    <property type="entry name" value="ARM-like"/>
</dbReference>
<name>A2FTI5_TRIV3</name>
<organism evidence="1 2">
    <name type="scientific">Trichomonas vaginalis (strain ATCC PRA-98 / G3)</name>
    <dbReference type="NCBI Taxonomy" id="412133"/>
    <lineage>
        <taxon>Eukaryota</taxon>
        <taxon>Metamonada</taxon>
        <taxon>Parabasalia</taxon>
        <taxon>Trichomonadida</taxon>
        <taxon>Trichomonadidae</taxon>
        <taxon>Trichomonas</taxon>
    </lineage>
</organism>
<protein>
    <submittedName>
        <fullName evidence="1">Uncharacterized protein</fullName>
    </submittedName>
</protein>
<dbReference type="KEGG" id="tva:4749477"/>
<dbReference type="InParanoid" id="A2FTI5"/>
<dbReference type="InterPro" id="IPR044972">
    <property type="entry name" value="Mot1"/>
</dbReference>
<dbReference type="Gene3D" id="1.25.10.10">
    <property type="entry name" value="Leucine-rich Repeat Variant"/>
    <property type="match status" value="1"/>
</dbReference>
<dbReference type="SUPFAM" id="SSF48371">
    <property type="entry name" value="ARM repeat"/>
    <property type="match status" value="1"/>
</dbReference>